<evidence type="ECO:0000313" key="5">
    <source>
        <dbReference type="EMBL" id="GAA2021649.1"/>
    </source>
</evidence>
<dbReference type="SUPFAM" id="SSF46785">
    <property type="entry name" value="Winged helix' DNA-binding domain"/>
    <property type="match status" value="1"/>
</dbReference>
<dbReference type="SUPFAM" id="SSF54909">
    <property type="entry name" value="Dimeric alpha+beta barrel"/>
    <property type="match status" value="1"/>
</dbReference>
<dbReference type="InterPro" id="IPR011008">
    <property type="entry name" value="Dimeric_a/b-barrel"/>
</dbReference>
<dbReference type="EMBL" id="BAAAQN010000007">
    <property type="protein sequence ID" value="GAA2021649.1"/>
    <property type="molecule type" value="Genomic_DNA"/>
</dbReference>
<dbReference type="Gene3D" id="1.10.10.10">
    <property type="entry name" value="Winged helix-like DNA-binding domain superfamily/Winged helix DNA-binding domain"/>
    <property type="match status" value="1"/>
</dbReference>
<evidence type="ECO:0000259" key="4">
    <source>
        <dbReference type="PROSITE" id="PS50956"/>
    </source>
</evidence>
<evidence type="ECO:0000313" key="6">
    <source>
        <dbReference type="Proteomes" id="UP001500751"/>
    </source>
</evidence>
<name>A0ABP5F9Q3_9ACTN</name>
<organism evidence="5 6">
    <name type="scientific">Catenulispora yoronensis</name>
    <dbReference type="NCBI Taxonomy" id="450799"/>
    <lineage>
        <taxon>Bacteria</taxon>
        <taxon>Bacillati</taxon>
        <taxon>Actinomycetota</taxon>
        <taxon>Actinomycetes</taxon>
        <taxon>Catenulisporales</taxon>
        <taxon>Catenulisporaceae</taxon>
        <taxon>Catenulispora</taxon>
    </lineage>
</organism>
<dbReference type="RefSeq" id="WP_344665088.1">
    <property type="nucleotide sequence ID" value="NZ_BAAAQN010000007.1"/>
</dbReference>
<dbReference type="Gene3D" id="3.30.70.920">
    <property type="match status" value="1"/>
</dbReference>
<dbReference type="SMART" id="SM00344">
    <property type="entry name" value="HTH_ASNC"/>
    <property type="match status" value="1"/>
</dbReference>
<evidence type="ECO:0000256" key="2">
    <source>
        <dbReference type="ARBA" id="ARBA00023125"/>
    </source>
</evidence>
<keyword evidence="2" id="KW-0238">DNA-binding</keyword>
<keyword evidence="6" id="KW-1185">Reference proteome</keyword>
<dbReference type="InterPro" id="IPR036388">
    <property type="entry name" value="WH-like_DNA-bd_sf"/>
</dbReference>
<dbReference type="Proteomes" id="UP001500751">
    <property type="component" value="Unassembled WGS sequence"/>
</dbReference>
<dbReference type="PRINTS" id="PR00033">
    <property type="entry name" value="HTHASNC"/>
</dbReference>
<evidence type="ECO:0000256" key="1">
    <source>
        <dbReference type="ARBA" id="ARBA00023015"/>
    </source>
</evidence>
<accession>A0ABP5F9Q3</accession>
<proteinExistence type="predicted"/>
<dbReference type="Pfam" id="PF13412">
    <property type="entry name" value="HTH_24"/>
    <property type="match status" value="1"/>
</dbReference>
<protein>
    <submittedName>
        <fullName evidence="5">Lrp/AsnC family transcriptional regulator</fullName>
    </submittedName>
</protein>
<dbReference type="PANTHER" id="PTHR30154">
    <property type="entry name" value="LEUCINE-RESPONSIVE REGULATORY PROTEIN"/>
    <property type="match status" value="1"/>
</dbReference>
<dbReference type="InterPro" id="IPR036390">
    <property type="entry name" value="WH_DNA-bd_sf"/>
</dbReference>
<dbReference type="InterPro" id="IPR019887">
    <property type="entry name" value="Tscrpt_reg_AsnC/Lrp_C"/>
</dbReference>
<comment type="caution">
    <text evidence="5">The sequence shown here is derived from an EMBL/GenBank/DDBJ whole genome shotgun (WGS) entry which is preliminary data.</text>
</comment>
<dbReference type="PROSITE" id="PS50956">
    <property type="entry name" value="HTH_ASNC_2"/>
    <property type="match status" value="1"/>
</dbReference>
<sequence>MDHLDTEIIRLLQADARRSNRDLARTLGIAPSTCLERVRSLTRRGVIRGYHAQIDTVALNRGVQAMVAVQIRPLSRTVIDAFAAFASGLPEVLSTFVMAGGDDFMLHVGVPDLDRLHAFLTDHLAKRREVTGFRTSVIFKQVHKAVPERLPD</sequence>
<evidence type="ECO:0000256" key="3">
    <source>
        <dbReference type="ARBA" id="ARBA00023163"/>
    </source>
</evidence>
<keyword evidence="3" id="KW-0804">Transcription</keyword>
<reference evidence="6" key="1">
    <citation type="journal article" date="2019" name="Int. J. Syst. Evol. Microbiol.">
        <title>The Global Catalogue of Microorganisms (GCM) 10K type strain sequencing project: providing services to taxonomists for standard genome sequencing and annotation.</title>
        <authorList>
            <consortium name="The Broad Institute Genomics Platform"/>
            <consortium name="The Broad Institute Genome Sequencing Center for Infectious Disease"/>
            <person name="Wu L."/>
            <person name="Ma J."/>
        </authorList>
    </citation>
    <scope>NUCLEOTIDE SEQUENCE [LARGE SCALE GENOMIC DNA]</scope>
    <source>
        <strain evidence="6">JCM 16014</strain>
    </source>
</reference>
<dbReference type="InterPro" id="IPR019888">
    <property type="entry name" value="Tscrpt_reg_AsnC-like"/>
</dbReference>
<dbReference type="PANTHER" id="PTHR30154:SF54">
    <property type="entry name" value="POSSIBLE TRANSCRIPTIONAL REGULATORY PROTEIN (PROBABLY LRP_ASNC-FAMILY)"/>
    <property type="match status" value="1"/>
</dbReference>
<dbReference type="InterPro" id="IPR000485">
    <property type="entry name" value="AsnC-type_HTH_dom"/>
</dbReference>
<keyword evidence="1" id="KW-0805">Transcription regulation</keyword>
<dbReference type="Pfam" id="PF01037">
    <property type="entry name" value="AsnC_trans_reg"/>
    <property type="match status" value="1"/>
</dbReference>
<gene>
    <name evidence="5" type="ORF">GCM10009839_18490</name>
</gene>
<feature type="domain" description="HTH asnC-type" evidence="4">
    <location>
        <begin position="1"/>
        <end position="62"/>
    </location>
</feature>